<dbReference type="Gene3D" id="3.40.50.150">
    <property type="entry name" value="Vaccinia Virus protein VP39"/>
    <property type="match status" value="1"/>
</dbReference>
<evidence type="ECO:0000313" key="2">
    <source>
        <dbReference type="EMBL" id="MCP9275710.1"/>
    </source>
</evidence>
<dbReference type="RefSeq" id="WP_255063551.1">
    <property type="nucleotide sequence ID" value="NZ_JANDBD010000012.1"/>
</dbReference>
<evidence type="ECO:0000313" key="3">
    <source>
        <dbReference type="Proteomes" id="UP001651690"/>
    </source>
</evidence>
<accession>A0ABT1M966</accession>
<dbReference type="EMBL" id="JANDBD010000012">
    <property type="protein sequence ID" value="MCP9275710.1"/>
    <property type="molecule type" value="Genomic_DNA"/>
</dbReference>
<evidence type="ECO:0000259" key="1">
    <source>
        <dbReference type="Pfam" id="PF08241"/>
    </source>
</evidence>
<feature type="domain" description="Methyltransferase type 11" evidence="1">
    <location>
        <begin position="128"/>
        <end position="220"/>
    </location>
</feature>
<dbReference type="NCBIfam" id="NF041255">
    <property type="entry name" value="mycofact_MftM"/>
    <property type="match status" value="1"/>
</dbReference>
<reference evidence="2 3" key="1">
    <citation type="submission" date="2022-06" db="EMBL/GenBank/DDBJ databases">
        <title>Mycolicibacterium sp. CAU 1645 isolated from seawater.</title>
        <authorList>
            <person name="Kim W."/>
        </authorList>
    </citation>
    <scope>NUCLEOTIDE SEQUENCE [LARGE SCALE GENOMIC DNA]</scope>
    <source>
        <strain evidence="2 3">CAU 1645</strain>
    </source>
</reference>
<comment type="caution">
    <text evidence="2">The sequence shown here is derived from an EMBL/GenBank/DDBJ whole genome shotgun (WGS) entry which is preliminary data.</text>
</comment>
<organism evidence="2 3">
    <name type="scientific">Mycolicibacterium arenosum</name>
    <dbReference type="NCBI Taxonomy" id="2952157"/>
    <lineage>
        <taxon>Bacteria</taxon>
        <taxon>Bacillati</taxon>
        <taxon>Actinomycetota</taxon>
        <taxon>Actinomycetes</taxon>
        <taxon>Mycobacteriales</taxon>
        <taxon>Mycobacteriaceae</taxon>
        <taxon>Mycolicibacterium</taxon>
    </lineage>
</organism>
<dbReference type="InterPro" id="IPR013216">
    <property type="entry name" value="Methyltransf_11"/>
</dbReference>
<gene>
    <name evidence="2" type="ORF">NM203_26320</name>
</gene>
<dbReference type="Pfam" id="PF08241">
    <property type="entry name" value="Methyltransf_11"/>
    <property type="match status" value="1"/>
</dbReference>
<sequence length="274" mass="30072">MLDQLSVRVRRRSGPHVAHAMWNTLCTNRFCTSRSGGVLEVAHDLSPDELSDDLAELLAVELDDTGVLRGQPEFEAVFAGVVESTMADRDEAWHRFYLNSVRRLEHEDAAFAPVHEHAASLVVGSEIVDLGSCFGFFPLRLSAAGHRVTATDLSGPTMDLLERMSARLHRPVHTIGCNATDVPLPDGAADTVTVLHLIEHLDAGTAGAVLREAVRLARRRVVVAVPFEDIPRACYGHVQRFDVDALRVIADAWRSVGVRAGVHEFHGGWLILDR</sequence>
<protein>
    <submittedName>
        <fullName evidence="2">Class I SAM-dependent methyltransferase</fullName>
    </submittedName>
</protein>
<proteinExistence type="predicted"/>
<keyword evidence="2" id="KW-0808">Transferase</keyword>
<keyword evidence="3" id="KW-1185">Reference proteome</keyword>
<dbReference type="GO" id="GO:0032259">
    <property type="term" value="P:methylation"/>
    <property type="evidence" value="ECO:0007669"/>
    <property type="project" value="UniProtKB-KW"/>
</dbReference>
<name>A0ABT1M966_9MYCO</name>
<dbReference type="Proteomes" id="UP001651690">
    <property type="component" value="Unassembled WGS sequence"/>
</dbReference>
<dbReference type="InterPro" id="IPR029063">
    <property type="entry name" value="SAM-dependent_MTases_sf"/>
</dbReference>
<dbReference type="GO" id="GO:0008168">
    <property type="term" value="F:methyltransferase activity"/>
    <property type="evidence" value="ECO:0007669"/>
    <property type="project" value="UniProtKB-KW"/>
</dbReference>
<keyword evidence="2" id="KW-0489">Methyltransferase</keyword>
<dbReference type="SUPFAM" id="SSF53335">
    <property type="entry name" value="S-adenosyl-L-methionine-dependent methyltransferases"/>
    <property type="match status" value="1"/>
</dbReference>